<evidence type="ECO:0000256" key="1">
    <source>
        <dbReference type="SAM" id="Phobius"/>
    </source>
</evidence>
<accession>A0A4C1XPX7</accession>
<keyword evidence="1" id="KW-1133">Transmembrane helix</keyword>
<organism evidence="2 3">
    <name type="scientific">Eumeta variegata</name>
    <name type="common">Bagworm moth</name>
    <name type="synonym">Eumeta japonica</name>
    <dbReference type="NCBI Taxonomy" id="151549"/>
    <lineage>
        <taxon>Eukaryota</taxon>
        <taxon>Metazoa</taxon>
        <taxon>Ecdysozoa</taxon>
        <taxon>Arthropoda</taxon>
        <taxon>Hexapoda</taxon>
        <taxon>Insecta</taxon>
        <taxon>Pterygota</taxon>
        <taxon>Neoptera</taxon>
        <taxon>Endopterygota</taxon>
        <taxon>Lepidoptera</taxon>
        <taxon>Glossata</taxon>
        <taxon>Ditrysia</taxon>
        <taxon>Tineoidea</taxon>
        <taxon>Psychidae</taxon>
        <taxon>Oiketicinae</taxon>
        <taxon>Eumeta</taxon>
    </lineage>
</organism>
<proteinExistence type="predicted"/>
<dbReference type="Proteomes" id="UP000299102">
    <property type="component" value="Unassembled WGS sequence"/>
</dbReference>
<feature type="transmembrane region" description="Helical" evidence="1">
    <location>
        <begin position="72"/>
        <end position="89"/>
    </location>
</feature>
<keyword evidence="3" id="KW-1185">Reference proteome</keyword>
<evidence type="ECO:0000313" key="2">
    <source>
        <dbReference type="EMBL" id="GBP64297.1"/>
    </source>
</evidence>
<sequence>MASEEDYRDFSEETSDASLLEQLVHIQLEEQGEDENTTFELPSSPSRRRTQTFLLPSFTISVAVFTNDNMKILWFVAVVLAGLAAFASASPARSTDFYNTVVAVGQEIHKSGRDPKPFITSMVQNYQNAQIIKGLG</sequence>
<protein>
    <submittedName>
        <fullName evidence="2">Uncharacterized protein</fullName>
    </submittedName>
</protein>
<keyword evidence="1" id="KW-0812">Transmembrane</keyword>
<evidence type="ECO:0000313" key="3">
    <source>
        <dbReference type="Proteomes" id="UP000299102"/>
    </source>
</evidence>
<reference evidence="2 3" key="1">
    <citation type="journal article" date="2019" name="Commun. Biol.">
        <title>The bagworm genome reveals a unique fibroin gene that provides high tensile strength.</title>
        <authorList>
            <person name="Kono N."/>
            <person name="Nakamura H."/>
            <person name="Ohtoshi R."/>
            <person name="Tomita M."/>
            <person name="Numata K."/>
            <person name="Arakawa K."/>
        </authorList>
    </citation>
    <scope>NUCLEOTIDE SEQUENCE [LARGE SCALE GENOMIC DNA]</scope>
</reference>
<gene>
    <name evidence="2" type="ORF">EVAR_88249_1</name>
</gene>
<dbReference type="EMBL" id="BGZK01000894">
    <property type="protein sequence ID" value="GBP64297.1"/>
    <property type="molecule type" value="Genomic_DNA"/>
</dbReference>
<keyword evidence="1" id="KW-0472">Membrane</keyword>
<comment type="caution">
    <text evidence="2">The sequence shown here is derived from an EMBL/GenBank/DDBJ whole genome shotgun (WGS) entry which is preliminary data.</text>
</comment>
<name>A0A4C1XPX7_EUMVA</name>
<dbReference type="AlphaFoldDB" id="A0A4C1XPX7"/>